<name>A0A8H5BYJ8_9AGAR</name>
<accession>A0A8H5BYJ8</accession>
<proteinExistence type="predicted"/>
<comment type="caution">
    <text evidence="2">The sequence shown here is derived from an EMBL/GenBank/DDBJ whole genome shotgun (WGS) entry which is preliminary data.</text>
</comment>
<evidence type="ECO:0000313" key="2">
    <source>
        <dbReference type="EMBL" id="KAF5330878.1"/>
    </source>
</evidence>
<keyword evidence="3" id="KW-1185">Reference proteome</keyword>
<organism evidence="2 3">
    <name type="scientific">Psilocybe cf. subviscida</name>
    <dbReference type="NCBI Taxonomy" id="2480587"/>
    <lineage>
        <taxon>Eukaryota</taxon>
        <taxon>Fungi</taxon>
        <taxon>Dikarya</taxon>
        <taxon>Basidiomycota</taxon>
        <taxon>Agaricomycotina</taxon>
        <taxon>Agaricomycetes</taxon>
        <taxon>Agaricomycetidae</taxon>
        <taxon>Agaricales</taxon>
        <taxon>Agaricineae</taxon>
        <taxon>Strophariaceae</taxon>
        <taxon>Psilocybe</taxon>
    </lineage>
</organism>
<gene>
    <name evidence="2" type="ORF">D9619_005280</name>
</gene>
<evidence type="ECO:0000313" key="3">
    <source>
        <dbReference type="Proteomes" id="UP000567179"/>
    </source>
</evidence>
<dbReference type="EMBL" id="JAACJJ010000001">
    <property type="protein sequence ID" value="KAF5330878.1"/>
    <property type="molecule type" value="Genomic_DNA"/>
</dbReference>
<feature type="compositionally biased region" description="Low complexity" evidence="1">
    <location>
        <begin position="538"/>
        <end position="550"/>
    </location>
</feature>
<dbReference type="AlphaFoldDB" id="A0A8H5BYJ8"/>
<evidence type="ECO:0000256" key="1">
    <source>
        <dbReference type="SAM" id="MobiDB-lite"/>
    </source>
</evidence>
<dbReference type="Proteomes" id="UP000567179">
    <property type="component" value="Unassembled WGS sequence"/>
</dbReference>
<feature type="region of interest" description="Disordered" evidence="1">
    <location>
        <begin position="521"/>
        <end position="566"/>
    </location>
</feature>
<reference evidence="2 3" key="1">
    <citation type="journal article" date="2020" name="ISME J.">
        <title>Uncovering the hidden diversity of litter-decomposition mechanisms in mushroom-forming fungi.</title>
        <authorList>
            <person name="Floudas D."/>
            <person name="Bentzer J."/>
            <person name="Ahren D."/>
            <person name="Johansson T."/>
            <person name="Persson P."/>
            <person name="Tunlid A."/>
        </authorList>
    </citation>
    <scope>NUCLEOTIDE SEQUENCE [LARGE SCALE GENOMIC DNA]</scope>
    <source>
        <strain evidence="2 3">CBS 101986</strain>
    </source>
</reference>
<protein>
    <submittedName>
        <fullName evidence="2">Uncharacterized protein</fullName>
    </submittedName>
</protein>
<sequence length="613" mass="68244">MAVLPVELIHAILANITDHISMINLALTSRLNYATAMPVVLAEESRYVREVMIPGKHLSIYEYPDSRSKLPAARLDSPEGPFTGTLRKISFTPYQNSKYLCCIRRIVRRVKNLEQISMDALERSLRLWLTAYINICIGRSGVEFTLNGGNDFIPIAVDDEEPYYENGVGPGPMGRCSLPSDHPLHVPATPPVSGAASSSSRFYQRLILTGTRKRFFPSSGSHTDSGLIRPRINGLKLVNEGIFRRRFAPLVHALAAGEYITSLTFDNVLGYKKDSYPPSLGVDHNGNAPMVIFFTSLSFPSLTRLSIAHTLHPTGLLIRFLARHHLITELYLDVLASETFLPNLARLGGSAHSLLPFVGWRQSREHGGDDPGHLSALEELTFRTVVEFRIGTPSDRKWENDMFNAMYNVLFCAASSSAKPSKFVKSRSKHPPAANTEATIRIRSLTLKTLDHSHFIDWLLLEADKRQSWPILSVNAGVGIEKLMISEAQSFTMPVKTRVALLDALGRWCPALAREIEMDERARGRRAGTSEDADVDANAEANTAADTATEPYAWPDVDTDAGAQPDTIQEDDFTQRLLKRIIWHTFPDLQTLQIGDEKRDGLPAQRIRRPVGL</sequence>